<dbReference type="AlphaFoldDB" id="A0A8B7BKJ0"/>
<dbReference type="InterPro" id="IPR001849">
    <property type="entry name" value="PH_domain"/>
</dbReference>
<keyword evidence="4" id="KW-0378">Hydrolase</keyword>
<keyword evidence="5 7" id="KW-0342">GTP-binding</keyword>
<evidence type="ECO:0000256" key="6">
    <source>
        <dbReference type="ARBA" id="ARBA00023175"/>
    </source>
</evidence>
<name>A0A8B7BKJ0_PHODC</name>
<dbReference type="Pfam" id="PF00169">
    <property type="entry name" value="PH"/>
    <property type="match status" value="1"/>
</dbReference>
<dbReference type="InterPro" id="IPR011993">
    <property type="entry name" value="PH-like_dom_sf"/>
</dbReference>
<feature type="compositionally biased region" description="Polar residues" evidence="8">
    <location>
        <begin position="536"/>
        <end position="550"/>
    </location>
</feature>
<dbReference type="FunFam" id="1.20.120.1240:FF:000015">
    <property type="entry name" value="Dynamin-2A"/>
    <property type="match status" value="1"/>
</dbReference>
<evidence type="ECO:0000313" key="12">
    <source>
        <dbReference type="Proteomes" id="UP000228380"/>
    </source>
</evidence>
<comment type="similarity">
    <text evidence="7">Belongs to the TRAFAC class dynamin-like GTPase superfamily. Dynamin/Fzo/YdjA family.</text>
</comment>
<dbReference type="Pfam" id="PF02212">
    <property type="entry name" value="GED"/>
    <property type="match status" value="1"/>
</dbReference>
<dbReference type="GO" id="GO:0008017">
    <property type="term" value="F:microtubule binding"/>
    <property type="evidence" value="ECO:0007669"/>
    <property type="project" value="TreeGrafter"/>
</dbReference>
<dbReference type="GO" id="GO:0016020">
    <property type="term" value="C:membrane"/>
    <property type="evidence" value="ECO:0007669"/>
    <property type="project" value="TreeGrafter"/>
</dbReference>
<dbReference type="Pfam" id="PF01031">
    <property type="entry name" value="Dynamin_M"/>
    <property type="match status" value="1"/>
</dbReference>
<feature type="region of interest" description="Disordered" evidence="8">
    <location>
        <begin position="513"/>
        <end position="574"/>
    </location>
</feature>
<feature type="compositionally biased region" description="Basic and acidic residues" evidence="8">
    <location>
        <begin position="513"/>
        <end position="530"/>
    </location>
</feature>
<dbReference type="Gene3D" id="3.40.50.300">
    <property type="entry name" value="P-loop containing nucleotide triphosphate hydrolases"/>
    <property type="match status" value="1"/>
</dbReference>
<feature type="compositionally biased region" description="Polar residues" evidence="8">
    <location>
        <begin position="897"/>
        <end position="910"/>
    </location>
</feature>
<dbReference type="KEGG" id="pda:103699261"/>
<evidence type="ECO:0000259" key="11">
    <source>
        <dbReference type="PROSITE" id="PS51718"/>
    </source>
</evidence>
<evidence type="ECO:0000259" key="9">
    <source>
        <dbReference type="PROSITE" id="PS50003"/>
    </source>
</evidence>
<dbReference type="GO" id="GO:0003924">
    <property type="term" value="F:GTPase activity"/>
    <property type="evidence" value="ECO:0007669"/>
    <property type="project" value="InterPro"/>
</dbReference>
<dbReference type="PROSITE" id="PS50003">
    <property type="entry name" value="PH_DOMAIN"/>
    <property type="match status" value="1"/>
</dbReference>
<dbReference type="InterPro" id="IPR030381">
    <property type="entry name" value="G_DYNAMIN_dom"/>
</dbReference>
<keyword evidence="3 7" id="KW-0547">Nucleotide-binding</keyword>
<dbReference type="Gene3D" id="2.30.29.30">
    <property type="entry name" value="Pleckstrin-homology domain (PH domain)/Phosphotyrosine-binding domain (PTB)"/>
    <property type="match status" value="1"/>
</dbReference>
<gene>
    <name evidence="13" type="primary">LOC103699261</name>
</gene>
<evidence type="ECO:0000259" key="10">
    <source>
        <dbReference type="PROSITE" id="PS51388"/>
    </source>
</evidence>
<evidence type="ECO:0000256" key="4">
    <source>
        <dbReference type="ARBA" id="ARBA00022801"/>
    </source>
</evidence>
<dbReference type="FunFam" id="3.40.50.300:FF:000722">
    <property type="entry name" value="Dynamin-2B isoform A"/>
    <property type="match status" value="1"/>
</dbReference>
<dbReference type="SMART" id="SM00233">
    <property type="entry name" value="PH"/>
    <property type="match status" value="1"/>
</dbReference>
<dbReference type="Proteomes" id="UP000228380">
    <property type="component" value="Chromosome 1"/>
</dbReference>
<reference evidence="12" key="1">
    <citation type="journal article" date="2019" name="Nat. Commun.">
        <title>Genome-wide association mapping of date palm fruit traits.</title>
        <authorList>
            <person name="Hazzouri K.M."/>
            <person name="Gros-Balthazard M."/>
            <person name="Flowers J.M."/>
            <person name="Copetti D."/>
            <person name="Lemansour A."/>
            <person name="Lebrun M."/>
            <person name="Masmoudi K."/>
            <person name="Ferrand S."/>
            <person name="Dhar M.I."/>
            <person name="Fresquez Z.A."/>
            <person name="Rosas U."/>
            <person name="Zhang J."/>
            <person name="Talag J."/>
            <person name="Lee S."/>
            <person name="Kudrna D."/>
            <person name="Powell R.F."/>
            <person name="Leitch I.J."/>
            <person name="Krueger R.R."/>
            <person name="Wing R.A."/>
            <person name="Amiri K.M.A."/>
            <person name="Purugganan M.D."/>
        </authorList>
    </citation>
    <scope>NUCLEOTIDE SEQUENCE [LARGE SCALE GENOMIC DNA]</scope>
    <source>
        <strain evidence="12">cv. Khalas</strain>
    </source>
</reference>
<dbReference type="SMART" id="SM00053">
    <property type="entry name" value="DYNc"/>
    <property type="match status" value="1"/>
</dbReference>
<keyword evidence="2" id="KW-0493">Microtubule</keyword>
<dbReference type="PROSITE" id="PS00410">
    <property type="entry name" value="G_DYNAMIN_1"/>
    <property type="match status" value="1"/>
</dbReference>
<dbReference type="GO" id="GO:0005737">
    <property type="term" value="C:cytoplasm"/>
    <property type="evidence" value="ECO:0007669"/>
    <property type="project" value="TreeGrafter"/>
</dbReference>
<dbReference type="SUPFAM" id="SSF52540">
    <property type="entry name" value="P-loop containing nucleoside triphosphate hydrolases"/>
    <property type="match status" value="1"/>
</dbReference>
<dbReference type="InterPro" id="IPR020850">
    <property type="entry name" value="GED_dom"/>
</dbReference>
<dbReference type="FunFam" id="2.30.29.30:FF:000212">
    <property type="entry name" value="Dynamin-2A"/>
    <property type="match status" value="1"/>
</dbReference>
<accession>A0A8B7BKJ0</accession>
<dbReference type="FunFam" id="1.20.120.1240:FF:000017">
    <property type="entry name" value="Dynamin-2A"/>
    <property type="match status" value="1"/>
</dbReference>
<dbReference type="InterPro" id="IPR045063">
    <property type="entry name" value="Dynamin_N"/>
</dbReference>
<feature type="domain" description="PH" evidence="9">
    <location>
        <begin position="578"/>
        <end position="703"/>
    </location>
</feature>
<dbReference type="PANTHER" id="PTHR11566">
    <property type="entry name" value="DYNAMIN"/>
    <property type="match status" value="1"/>
</dbReference>
<evidence type="ECO:0000256" key="5">
    <source>
        <dbReference type="ARBA" id="ARBA00023134"/>
    </source>
</evidence>
<evidence type="ECO:0000256" key="1">
    <source>
        <dbReference type="ARBA" id="ARBA00011980"/>
    </source>
</evidence>
<feature type="region of interest" description="Disordered" evidence="8">
    <location>
        <begin position="702"/>
        <end position="742"/>
    </location>
</feature>
<dbReference type="InterPro" id="IPR000375">
    <property type="entry name" value="Dynamin_stalk"/>
</dbReference>
<feature type="compositionally biased region" description="Low complexity" evidence="8">
    <location>
        <begin position="704"/>
        <end position="716"/>
    </location>
</feature>
<dbReference type="CDD" id="cd08771">
    <property type="entry name" value="DLP_1"/>
    <property type="match status" value="1"/>
</dbReference>
<proteinExistence type="inferred from homology"/>
<dbReference type="InterPro" id="IPR003130">
    <property type="entry name" value="GED"/>
</dbReference>
<evidence type="ECO:0000256" key="3">
    <source>
        <dbReference type="ARBA" id="ARBA00022741"/>
    </source>
</evidence>
<dbReference type="GeneID" id="103699261"/>
<dbReference type="SUPFAM" id="SSF50729">
    <property type="entry name" value="PH domain-like"/>
    <property type="match status" value="1"/>
</dbReference>
<feature type="compositionally biased region" description="Polar residues" evidence="8">
    <location>
        <begin position="718"/>
        <end position="733"/>
    </location>
</feature>
<dbReference type="SMART" id="SM00302">
    <property type="entry name" value="GED"/>
    <property type="match status" value="1"/>
</dbReference>
<evidence type="ECO:0000256" key="2">
    <source>
        <dbReference type="ARBA" id="ARBA00022701"/>
    </source>
</evidence>
<dbReference type="PANTHER" id="PTHR11566:SF57">
    <property type="entry name" value="DYNAMIN-2B"/>
    <property type="match status" value="1"/>
</dbReference>
<evidence type="ECO:0000313" key="13">
    <source>
        <dbReference type="RefSeq" id="XP_008779526.2"/>
    </source>
</evidence>
<dbReference type="PROSITE" id="PS51718">
    <property type="entry name" value="G_DYNAMIN_2"/>
    <property type="match status" value="1"/>
</dbReference>
<feature type="compositionally biased region" description="Polar residues" evidence="8">
    <location>
        <begin position="841"/>
        <end position="859"/>
    </location>
</feature>
<protein>
    <recommendedName>
        <fullName evidence="1">dynamin GTPase</fullName>
        <ecNumber evidence="1">3.6.5.5</ecNumber>
    </recommendedName>
</protein>
<keyword evidence="6" id="KW-0505">Motor protein</keyword>
<feature type="domain" description="Dynamin-type G" evidence="11">
    <location>
        <begin position="34"/>
        <end position="309"/>
    </location>
</feature>
<dbReference type="RefSeq" id="XP_008779526.2">
    <property type="nucleotide sequence ID" value="XM_008781304.4"/>
</dbReference>
<dbReference type="OrthoDB" id="5562561at2759"/>
<sequence length="932" mass="101340">MEAVEELIQLSDSMIQAAALLADEDPDEPSSKRTSTFLNVVALGNVGAGKSAVLNSLIGHPVLPTGENGATRAPISVDLQRDGSLSSKLIILQIDNKSQQVSASALRHSLQDRLSKGTGVHSSGKSRSDEIYLKLRTSTAPPLKLIDLPGLDQRAMDESMISDYAAHNDAILLVIVPAAQAPEISSSRALRLAKEFDAEGTRTIGVVSKIDQAAGDQKSLAAVQALLLNQGPPRTSDMPWVALIGQSVSIASAQAGSVGSENSLETAWRAESESLKSILTGSPQSKLGRVALVDTLAKQIRKRMKLRLPNLLSGLQGKSQIVQDELVRLGEQMVQSAEGTRAIALELCREFEDKFLAHIAGGEGAGWKVVASFEGNFPNRIKQLPLDRHFDINNVKRIVLEADGYQPYLISPEKGLRSLIKGVLELAKEPARLCVDEVHRVLIDIVSAAANSTPGLGRYPSYKREVIAIAIAALDGFRNEAKKMVVALVDMERAFVPPQHFIRLVQRRMDRQRREEELKNRSSKKAHEAEQAILNRATSPQPGSQPTGGSMKSMKEKSNQTEKDAKEGSALQVAGPSGEITAGYLLKKSAKTNGWSRRWFVLNAKSGKLGYTKKQEERHFRGVITLEECNIEEVADEEEPPKSSKDSKKVNGPDSGKGPSLVFKITSKVPYKTVLKAHSAVVLKAENMADKVEWVNKIRNIVQPSKGSPPKGMPGSEANPSMRQSLSDGSLETMSRRPADPEEELRWMSQEVRGYVEAVLNSLAANVPKAVVLCQVEKAKEDMLNQLYSSVSAQSTARIEELLQEDQNVKHRREKFQRQSSLLSKLTRQLSIHDNRAAAANWSSNGTGAESSPRANTSGDDWRSAFDAAANGPVDRSFDRSSSRSSSNGHSRRYSDPAQNGDASAGPNSGSRRTPNRLPPPPPQSSSSVYRY</sequence>
<organism evidence="12 13">
    <name type="scientific">Phoenix dactylifera</name>
    <name type="common">Date palm</name>
    <dbReference type="NCBI Taxonomy" id="42345"/>
    <lineage>
        <taxon>Eukaryota</taxon>
        <taxon>Viridiplantae</taxon>
        <taxon>Streptophyta</taxon>
        <taxon>Embryophyta</taxon>
        <taxon>Tracheophyta</taxon>
        <taxon>Spermatophyta</taxon>
        <taxon>Magnoliopsida</taxon>
        <taxon>Liliopsida</taxon>
        <taxon>Arecaceae</taxon>
        <taxon>Coryphoideae</taxon>
        <taxon>Phoeniceae</taxon>
        <taxon>Phoenix</taxon>
    </lineage>
</organism>
<feature type="region of interest" description="Disordered" evidence="8">
    <location>
        <begin position="837"/>
        <end position="932"/>
    </location>
</feature>
<dbReference type="PRINTS" id="PR00195">
    <property type="entry name" value="DYNAMIN"/>
</dbReference>
<feature type="compositionally biased region" description="Basic and acidic residues" evidence="8">
    <location>
        <begin position="553"/>
        <end position="567"/>
    </location>
</feature>
<dbReference type="GO" id="GO:0005874">
    <property type="term" value="C:microtubule"/>
    <property type="evidence" value="ECO:0007669"/>
    <property type="project" value="UniProtKB-KW"/>
</dbReference>
<dbReference type="GO" id="GO:0005525">
    <property type="term" value="F:GTP binding"/>
    <property type="evidence" value="ECO:0007669"/>
    <property type="project" value="UniProtKB-KW"/>
</dbReference>
<dbReference type="Gene3D" id="1.20.120.1240">
    <property type="entry name" value="Dynamin, middle domain"/>
    <property type="match status" value="2"/>
</dbReference>
<dbReference type="InterPro" id="IPR022812">
    <property type="entry name" value="Dynamin"/>
</dbReference>
<dbReference type="InterPro" id="IPR027417">
    <property type="entry name" value="P-loop_NTPase"/>
</dbReference>
<reference evidence="13" key="2">
    <citation type="submission" date="2025-08" db="UniProtKB">
        <authorList>
            <consortium name="RefSeq"/>
        </authorList>
    </citation>
    <scope>IDENTIFICATION</scope>
    <source>
        <tissue evidence="13">Young leaves</tissue>
    </source>
</reference>
<evidence type="ECO:0000256" key="8">
    <source>
        <dbReference type="SAM" id="MobiDB-lite"/>
    </source>
</evidence>
<feature type="compositionally biased region" description="Basic and acidic residues" evidence="8">
    <location>
        <begin position="640"/>
        <end position="651"/>
    </location>
</feature>
<feature type="domain" description="GED" evidence="10">
    <location>
        <begin position="745"/>
        <end position="838"/>
    </location>
</feature>
<dbReference type="PROSITE" id="PS51388">
    <property type="entry name" value="GED"/>
    <property type="match status" value="1"/>
</dbReference>
<dbReference type="InterPro" id="IPR001401">
    <property type="entry name" value="Dynamin_GTPase"/>
</dbReference>
<dbReference type="Pfam" id="PF00350">
    <property type="entry name" value="Dynamin_N"/>
    <property type="match status" value="1"/>
</dbReference>
<keyword evidence="12" id="KW-1185">Reference proteome</keyword>
<dbReference type="EC" id="3.6.5.5" evidence="1"/>
<feature type="region of interest" description="Disordered" evidence="8">
    <location>
        <begin position="632"/>
        <end position="661"/>
    </location>
</feature>
<dbReference type="InterPro" id="IPR019762">
    <property type="entry name" value="Dynamin_GTPase_CS"/>
</dbReference>
<evidence type="ECO:0000256" key="7">
    <source>
        <dbReference type="RuleBase" id="RU003932"/>
    </source>
</evidence>